<protein>
    <submittedName>
        <fullName evidence="2">DUF4065 domain-containing protein</fullName>
    </submittedName>
</protein>
<gene>
    <name evidence="2" type="ORF">HMC16_05835</name>
</gene>
<reference evidence="2 3" key="1">
    <citation type="submission" date="2020-05" db="EMBL/GenBank/DDBJ databases">
        <title>Descriptions of Corynebacterium xxxx sp. nov., Corynebacterium yyyy sp. nov. and Corynebacterium zzzz sp. nov.</title>
        <authorList>
            <person name="Zhang G."/>
        </authorList>
    </citation>
    <scope>NUCLEOTIDE SEQUENCE [LARGE SCALE GENOMIC DNA]</scope>
    <source>
        <strain evidence="3">zg-915</strain>
    </source>
</reference>
<dbReference type="AlphaFoldDB" id="A0A838CKG7"/>
<dbReference type="EMBL" id="JABFEE010000005">
    <property type="protein sequence ID" value="MBA1835243.1"/>
    <property type="molecule type" value="Genomic_DNA"/>
</dbReference>
<organism evidence="2 3">
    <name type="scientific">Corynebacterium wankanglinii</name>
    <dbReference type="NCBI Taxonomy" id="2735136"/>
    <lineage>
        <taxon>Bacteria</taxon>
        <taxon>Bacillati</taxon>
        <taxon>Actinomycetota</taxon>
        <taxon>Actinomycetes</taxon>
        <taxon>Mycobacteriales</taxon>
        <taxon>Corynebacteriaceae</taxon>
        <taxon>Corynebacterium</taxon>
    </lineage>
</organism>
<evidence type="ECO:0000313" key="3">
    <source>
        <dbReference type="Proteomes" id="UP000581408"/>
    </source>
</evidence>
<sequence>MAQILDVAQFIYDELGWVDAWRLEKLTYYADSWFAAWYGEPLFKESFEAWVDGPVAPVLYHANKGRLSATSRDLPGGDGAALFPREKTAISSVLNFYGAWTKEQLIEQTHQEEPWLEAREGLGKHARSNNAISKETTMRFYARCEAAGHRVPIRPFNGRPNWSAEDVRGTFEANATRWSEAIELLADR</sequence>
<evidence type="ECO:0000259" key="1">
    <source>
        <dbReference type="Pfam" id="PF13274"/>
    </source>
</evidence>
<proteinExistence type="predicted"/>
<dbReference type="Pfam" id="PF13274">
    <property type="entry name" value="SocA_Panacea"/>
    <property type="match status" value="1"/>
</dbReference>
<accession>A0A838CKG7</accession>
<dbReference type="RefSeq" id="WP_181194639.1">
    <property type="nucleotide sequence ID" value="NZ_JABFEE010000005.1"/>
</dbReference>
<dbReference type="Proteomes" id="UP000581408">
    <property type="component" value="Unassembled WGS sequence"/>
</dbReference>
<evidence type="ECO:0000313" key="2">
    <source>
        <dbReference type="EMBL" id="MBA1835243.1"/>
    </source>
</evidence>
<name>A0A838CKG7_9CORY</name>
<dbReference type="InterPro" id="IPR025272">
    <property type="entry name" value="SocA_Panacea"/>
</dbReference>
<feature type="domain" description="Antitoxin SocA-like Panacea" evidence="1">
    <location>
        <begin position="23"/>
        <end position="115"/>
    </location>
</feature>
<comment type="caution">
    <text evidence="2">The sequence shown here is derived from an EMBL/GenBank/DDBJ whole genome shotgun (WGS) entry which is preliminary data.</text>
</comment>